<sequence>MIASSGAFLAYVGDLVAQHAKVYGILIEAVDEAEHLLAQYLIPSVLCGAHQRECRVFIVACYGV</sequence>
<name>A0A653B6I0_ECTOL</name>
<reference evidence="1" key="1">
    <citation type="submission" date="2018-11" db="EMBL/GenBank/DDBJ databases">
        <authorList>
            <consortium name="Genoscope - CEA"/>
            <person name="William W."/>
        </authorList>
    </citation>
    <scope>NUCLEOTIDE SEQUENCE [LARGE SCALE GENOMIC DNA]</scope>
    <source>
        <strain evidence="1">T9AD</strain>
    </source>
</reference>
<proteinExistence type="predicted"/>
<evidence type="ECO:0000313" key="1">
    <source>
        <dbReference type="EMBL" id="VDN64243.1"/>
    </source>
</evidence>
<dbReference type="EMBL" id="LR130779">
    <property type="protein sequence ID" value="VDN64243.1"/>
    <property type="molecule type" value="Genomic_DNA"/>
</dbReference>
<dbReference type="AlphaFoldDB" id="A0A653B6I0"/>
<protein>
    <submittedName>
        <fullName evidence="1">Uncharacterized protein</fullName>
    </submittedName>
</protein>
<organism evidence="1">
    <name type="scientific">Ectopseudomonas oleovorans</name>
    <name type="common">Pseudomonas oleovorans</name>
    <dbReference type="NCBI Taxonomy" id="301"/>
    <lineage>
        <taxon>Bacteria</taxon>
        <taxon>Pseudomonadati</taxon>
        <taxon>Pseudomonadota</taxon>
        <taxon>Gammaproteobacteria</taxon>
        <taxon>Pseudomonadales</taxon>
        <taxon>Pseudomonadaceae</taxon>
        <taxon>Ectopseudomonas</taxon>
    </lineage>
</organism>
<gene>
    <name evidence="1" type="ORF">POT9AD_3268</name>
</gene>
<accession>A0A653B6I0</accession>